<dbReference type="KEGG" id="hsal:JMJ58_09100"/>
<proteinExistence type="predicted"/>
<evidence type="ECO:0000313" key="2">
    <source>
        <dbReference type="Proteomes" id="UP000637819"/>
    </source>
</evidence>
<dbReference type="RefSeq" id="WP_204749122.1">
    <property type="nucleotide sequence ID" value="NZ_CP069188.1"/>
</dbReference>
<accession>A0A8T8E6C1</accession>
<dbReference type="Proteomes" id="UP000637819">
    <property type="component" value="Chromosome"/>
</dbReference>
<name>A0A8T8E6C1_9EURY</name>
<dbReference type="AlphaFoldDB" id="A0A8T8E6C1"/>
<protein>
    <submittedName>
        <fullName evidence="1">Uncharacterized protein</fullName>
    </submittedName>
</protein>
<reference evidence="1 2" key="1">
    <citation type="submission" date="2021-01" db="EMBL/GenBank/DDBJ databases">
        <title>Genome Sequence and Methylation Pattern of Haloterrigena salifodinae BOL5-1, An Extremely Halophilic Archaeon from a Bolivian Salt Mine.</title>
        <authorList>
            <person name="DasSarma P."/>
            <person name="Anton B.P."/>
            <person name="DasSarma S.L."/>
            <person name="von Ehrenheim H.A.L."/>
            <person name="Martinez F.L."/>
            <person name="Guzman D."/>
            <person name="Roberts R.J."/>
            <person name="DasSarma S."/>
        </authorList>
    </citation>
    <scope>NUCLEOTIDE SEQUENCE [LARGE SCALE GENOMIC DNA]</scope>
    <source>
        <strain evidence="1 2">BOL5-1</strain>
    </source>
</reference>
<gene>
    <name evidence="1" type="ORF">JMJ58_09100</name>
</gene>
<dbReference type="GeneID" id="62875278"/>
<evidence type="ECO:0000313" key="1">
    <source>
        <dbReference type="EMBL" id="QRV17002.1"/>
    </source>
</evidence>
<organism evidence="1 2">
    <name type="scientific">Haloterrigena salifodinae</name>
    <dbReference type="NCBI Taxonomy" id="2675099"/>
    <lineage>
        <taxon>Archaea</taxon>
        <taxon>Methanobacteriati</taxon>
        <taxon>Methanobacteriota</taxon>
        <taxon>Stenosarchaea group</taxon>
        <taxon>Halobacteria</taxon>
        <taxon>Halobacteriales</taxon>
        <taxon>Natrialbaceae</taxon>
        <taxon>Haloterrigena</taxon>
    </lineage>
</organism>
<dbReference type="EMBL" id="CP069188">
    <property type="protein sequence ID" value="QRV17002.1"/>
    <property type="molecule type" value="Genomic_DNA"/>
</dbReference>
<sequence length="84" mass="9187">MSTRWFPSSVLEKDRDGNERPAIVPTGNCHALPSRFARSVCSRALRDGFAVPAVAALRAALCPFAWYAGPKVPDYSLIHSQSKL</sequence>
<keyword evidence="2" id="KW-1185">Reference proteome</keyword>